<keyword evidence="3" id="KW-1185">Reference proteome</keyword>
<sequence length="30" mass="3346">MEKYISIVIIIACGLIGVSSGLFIKKHRKK</sequence>
<dbReference type="STRING" id="1121338.CLTEP_06740"/>
<dbReference type="AlphaFoldDB" id="A0A151B666"/>
<evidence type="ECO:0000313" key="2">
    <source>
        <dbReference type="EMBL" id="KYH35270.1"/>
    </source>
</evidence>
<evidence type="ECO:0000256" key="1">
    <source>
        <dbReference type="SAM" id="Phobius"/>
    </source>
</evidence>
<feature type="transmembrane region" description="Helical" evidence="1">
    <location>
        <begin position="6"/>
        <end position="24"/>
    </location>
</feature>
<proteinExistence type="predicted"/>
<gene>
    <name evidence="2" type="ORF">CLTEP_06740</name>
</gene>
<keyword evidence="1" id="KW-0472">Membrane</keyword>
<name>A0A151B666_9CLOT</name>
<protein>
    <submittedName>
        <fullName evidence="2">Uncharacterized protein</fullName>
    </submittedName>
</protein>
<comment type="caution">
    <text evidence="2">The sequence shown here is derived from an EMBL/GenBank/DDBJ whole genome shotgun (WGS) entry which is preliminary data.</text>
</comment>
<reference evidence="2 3" key="1">
    <citation type="submission" date="2016-02" db="EMBL/GenBank/DDBJ databases">
        <title>Genome sequence of Clostridium tepidiprofundi DSM 19306.</title>
        <authorList>
            <person name="Poehlein A."/>
            <person name="Daniel R."/>
        </authorList>
    </citation>
    <scope>NUCLEOTIDE SEQUENCE [LARGE SCALE GENOMIC DNA]</scope>
    <source>
        <strain evidence="2 3">DSM 19306</strain>
    </source>
</reference>
<evidence type="ECO:0000313" key="3">
    <source>
        <dbReference type="Proteomes" id="UP000075531"/>
    </source>
</evidence>
<keyword evidence="1" id="KW-1133">Transmembrane helix</keyword>
<dbReference type="Proteomes" id="UP000075531">
    <property type="component" value="Unassembled WGS sequence"/>
</dbReference>
<keyword evidence="1" id="KW-0812">Transmembrane</keyword>
<accession>A0A151B666</accession>
<dbReference type="PATRIC" id="fig|1121338.3.peg.684"/>
<organism evidence="2 3">
    <name type="scientific">Clostridium tepidiprofundi DSM 19306</name>
    <dbReference type="NCBI Taxonomy" id="1121338"/>
    <lineage>
        <taxon>Bacteria</taxon>
        <taxon>Bacillati</taxon>
        <taxon>Bacillota</taxon>
        <taxon>Clostridia</taxon>
        <taxon>Eubacteriales</taxon>
        <taxon>Clostridiaceae</taxon>
        <taxon>Clostridium</taxon>
    </lineage>
</organism>
<dbReference type="EMBL" id="LTBA01000004">
    <property type="protein sequence ID" value="KYH35270.1"/>
    <property type="molecule type" value="Genomic_DNA"/>
</dbReference>